<reference evidence="7 8" key="1">
    <citation type="submission" date="2014-11" db="EMBL/GenBank/DDBJ databases">
        <title>Genetic blueprint of the zoonotic pathogen Toxocara canis.</title>
        <authorList>
            <person name="Zhu X.-Q."/>
            <person name="Korhonen P.K."/>
            <person name="Cai H."/>
            <person name="Young N.D."/>
            <person name="Nejsum P."/>
            <person name="von Samson-Himmelstjerna G."/>
            <person name="Boag P.R."/>
            <person name="Tan P."/>
            <person name="Li Q."/>
            <person name="Min J."/>
            <person name="Yang Y."/>
            <person name="Wang X."/>
            <person name="Fang X."/>
            <person name="Hall R.S."/>
            <person name="Hofmann A."/>
            <person name="Sternberg P.W."/>
            <person name="Jex A.R."/>
            <person name="Gasser R.B."/>
        </authorList>
    </citation>
    <scope>NUCLEOTIDE SEQUENCE [LARGE SCALE GENOMIC DNA]</scope>
    <source>
        <strain evidence="7">PN_DK_2014</strain>
    </source>
</reference>
<dbReference type="SUPFAM" id="SSF56801">
    <property type="entry name" value="Acetyl-CoA synthetase-like"/>
    <property type="match status" value="1"/>
</dbReference>
<dbReference type="Pfam" id="PF13193">
    <property type="entry name" value="AMP-binding_C"/>
    <property type="match status" value="1"/>
</dbReference>
<feature type="domain" description="AMP-binding enzyme C-terminal" evidence="6">
    <location>
        <begin position="437"/>
        <end position="515"/>
    </location>
</feature>
<comment type="caution">
    <text evidence="7">The sequence shown here is derived from an EMBL/GenBank/DDBJ whole genome shotgun (WGS) entry which is preliminary data.</text>
</comment>
<keyword evidence="4" id="KW-0576">Peroxisome</keyword>
<dbReference type="GO" id="GO:0016405">
    <property type="term" value="F:CoA-ligase activity"/>
    <property type="evidence" value="ECO:0007669"/>
    <property type="project" value="TreeGrafter"/>
</dbReference>
<evidence type="ECO:0000256" key="4">
    <source>
        <dbReference type="ARBA" id="ARBA00023140"/>
    </source>
</evidence>
<dbReference type="InterPro" id="IPR025110">
    <property type="entry name" value="AMP-bd_C"/>
</dbReference>
<sequence length="523" mass="57651">MVEYSDKLFHLQILDAAEKYGDSIAMRDGQTGESTSYAKLREDSYRFGRALKSIGAKKGDIICVVLPNCAEYVITFLGAALVGCTLSGVSPDSTQAEITNFLSITEAKFLVSSAEHYESVKSFVNQLTLLIVDKESDQEGLHFGNLICETELDYSIGLHEDISLDDTLITPFSSGTSGMPKCVELSHRNYNASTAILRKALFDELSGGRRRITTAVLPFFHGSGFWALCFCLLEGHQSVTLTSFHPIIMLHIIEEYKIDTLNVVPAIIGYLCESDEQLSRWNVSSVTTVLCGSAPLGKELSKRFLEKFPNVTNFVQGYGMTEVVVLSHITPLGTPVDEEKYLGSCGKLLPGFEAKLIDEENGEEIKESGKCGELLVRSEAVMKGYLHNEAATKRIIDTDGWLHTGDLVYYDEEGFYFVVDRLKDLIKVNGLQVAPTELEDLLMTHSNIADAAVIGLADEHFGQVPTAFVVLKDPNGKDSLPEDIEEYVKDRVAPHKQLKGGVRICESLPKTPSGKTIRKELIP</sequence>
<dbReference type="PANTHER" id="PTHR24096">
    <property type="entry name" value="LONG-CHAIN-FATTY-ACID--COA LIGASE"/>
    <property type="match status" value="1"/>
</dbReference>
<evidence type="ECO:0000259" key="6">
    <source>
        <dbReference type="Pfam" id="PF13193"/>
    </source>
</evidence>
<dbReference type="InterPro" id="IPR045851">
    <property type="entry name" value="AMP-bd_C_sf"/>
</dbReference>
<dbReference type="InterPro" id="IPR042099">
    <property type="entry name" value="ANL_N_sf"/>
</dbReference>
<accession>A0A0B2V0M2</accession>
<keyword evidence="3 7" id="KW-0436">Ligase</keyword>
<dbReference type="STRING" id="6265.A0A0B2V0M2"/>
<evidence type="ECO:0000313" key="7">
    <source>
        <dbReference type="EMBL" id="KHN74922.1"/>
    </source>
</evidence>
<protein>
    <submittedName>
        <fullName evidence="7">4-coumarate--CoA ligase 2</fullName>
    </submittedName>
</protein>
<dbReference type="AlphaFoldDB" id="A0A0B2V0M2"/>
<proteinExistence type="inferred from homology"/>
<evidence type="ECO:0000256" key="2">
    <source>
        <dbReference type="ARBA" id="ARBA00006432"/>
    </source>
</evidence>
<organism evidence="7 8">
    <name type="scientific">Toxocara canis</name>
    <name type="common">Canine roundworm</name>
    <dbReference type="NCBI Taxonomy" id="6265"/>
    <lineage>
        <taxon>Eukaryota</taxon>
        <taxon>Metazoa</taxon>
        <taxon>Ecdysozoa</taxon>
        <taxon>Nematoda</taxon>
        <taxon>Chromadorea</taxon>
        <taxon>Rhabditida</taxon>
        <taxon>Spirurina</taxon>
        <taxon>Ascaridomorpha</taxon>
        <taxon>Ascaridoidea</taxon>
        <taxon>Toxocaridae</taxon>
        <taxon>Toxocara</taxon>
    </lineage>
</organism>
<evidence type="ECO:0000259" key="5">
    <source>
        <dbReference type="Pfam" id="PF00501"/>
    </source>
</evidence>
<dbReference type="Pfam" id="PF00501">
    <property type="entry name" value="AMP-binding"/>
    <property type="match status" value="1"/>
</dbReference>
<dbReference type="GO" id="GO:0005777">
    <property type="term" value="C:peroxisome"/>
    <property type="evidence" value="ECO:0007669"/>
    <property type="project" value="UniProtKB-SubCell"/>
</dbReference>
<dbReference type="Gene3D" id="3.30.300.30">
    <property type="match status" value="1"/>
</dbReference>
<evidence type="ECO:0000313" key="8">
    <source>
        <dbReference type="Proteomes" id="UP000031036"/>
    </source>
</evidence>
<comment type="similarity">
    <text evidence="2">Belongs to the ATP-dependent AMP-binding enzyme family.</text>
</comment>
<feature type="domain" description="AMP-dependent synthetase/ligase" evidence="5">
    <location>
        <begin position="16"/>
        <end position="386"/>
    </location>
</feature>
<dbReference type="OMA" id="ERIMAWC"/>
<name>A0A0B2V0M2_TOXCA</name>
<dbReference type="PANTHER" id="PTHR24096:SF149">
    <property type="entry name" value="AMP-BINDING DOMAIN-CONTAINING PROTEIN-RELATED"/>
    <property type="match status" value="1"/>
</dbReference>
<dbReference type="Gene3D" id="3.40.50.12780">
    <property type="entry name" value="N-terminal domain of ligase-like"/>
    <property type="match status" value="1"/>
</dbReference>
<keyword evidence="8" id="KW-1185">Reference proteome</keyword>
<gene>
    <name evidence="7" type="primary">4CL2</name>
    <name evidence="7" type="ORF">Tcan_09113</name>
</gene>
<comment type="subcellular location">
    <subcellularLocation>
        <location evidence="1">Peroxisome</location>
    </subcellularLocation>
</comment>
<evidence type="ECO:0000256" key="3">
    <source>
        <dbReference type="ARBA" id="ARBA00022598"/>
    </source>
</evidence>
<dbReference type="OrthoDB" id="10253869at2759"/>
<dbReference type="InterPro" id="IPR000873">
    <property type="entry name" value="AMP-dep_synth/lig_dom"/>
</dbReference>
<dbReference type="EMBL" id="JPKZ01002808">
    <property type="protein sequence ID" value="KHN74922.1"/>
    <property type="molecule type" value="Genomic_DNA"/>
</dbReference>
<dbReference type="Proteomes" id="UP000031036">
    <property type="component" value="Unassembled WGS sequence"/>
</dbReference>
<evidence type="ECO:0000256" key="1">
    <source>
        <dbReference type="ARBA" id="ARBA00004275"/>
    </source>
</evidence>